<dbReference type="PANTHER" id="PTHR45902:SF1">
    <property type="entry name" value="LATROPHILIN RECEPTOR-LIKE PROTEIN A"/>
    <property type="match status" value="1"/>
</dbReference>
<feature type="non-terminal residue" evidence="4">
    <location>
        <position position="1"/>
    </location>
</feature>
<dbReference type="OrthoDB" id="6134459at2759"/>
<dbReference type="PANTHER" id="PTHR45902">
    <property type="entry name" value="LATROPHILIN RECEPTOR-LIKE PROTEIN A"/>
    <property type="match status" value="1"/>
</dbReference>
<feature type="chain" id="PRO_5033063824" description="SMB domain-containing protein" evidence="2">
    <location>
        <begin position="23"/>
        <end position="539"/>
    </location>
</feature>
<evidence type="ECO:0000256" key="1">
    <source>
        <dbReference type="ARBA" id="ARBA00023157"/>
    </source>
</evidence>
<dbReference type="InterPro" id="IPR001212">
    <property type="entry name" value="Somatomedin_B_dom"/>
</dbReference>
<keyword evidence="2" id="KW-0732">Signal</keyword>
<name>A0A8B6G5P2_MYTGA</name>
<evidence type="ECO:0000259" key="3">
    <source>
        <dbReference type="PROSITE" id="PS50958"/>
    </source>
</evidence>
<feature type="signal peptide" evidence="2">
    <location>
        <begin position="1"/>
        <end position="22"/>
    </location>
</feature>
<dbReference type="AlphaFoldDB" id="A0A8B6G5P2"/>
<dbReference type="EMBL" id="UYJE01007911">
    <property type="protein sequence ID" value="VDI59097.1"/>
    <property type="molecule type" value="Genomic_DNA"/>
</dbReference>
<keyword evidence="5" id="KW-1185">Reference proteome</keyword>
<reference evidence="4" key="1">
    <citation type="submission" date="2018-11" db="EMBL/GenBank/DDBJ databases">
        <authorList>
            <person name="Alioto T."/>
            <person name="Alioto T."/>
        </authorList>
    </citation>
    <scope>NUCLEOTIDE SEQUENCE</scope>
</reference>
<proteinExistence type="predicted"/>
<dbReference type="Proteomes" id="UP000596742">
    <property type="component" value="Unassembled WGS sequence"/>
</dbReference>
<evidence type="ECO:0000256" key="2">
    <source>
        <dbReference type="SAM" id="SignalP"/>
    </source>
</evidence>
<evidence type="ECO:0000313" key="5">
    <source>
        <dbReference type="Proteomes" id="UP000596742"/>
    </source>
</evidence>
<dbReference type="PROSITE" id="PS50958">
    <property type="entry name" value="SMB_2"/>
    <property type="match status" value="1"/>
</dbReference>
<sequence>MICFSISYENIVFLSLILIVFSEYSSTSKHRTAHQVDFLSTRRKSDFESTTEQYTVEPKIEKGVISSSTEKLPNVGDDICFSSGLCRNAPDTENWFCHCDQECRIYNDCCVDHNANVVTKNQPKYECLSGTSDARAETGYFVSVSCPHDYGNQTVIDRCSRASLVADGPFVVSNDSRIFINEFCAYCNDVTHFTSFDLQLYNLRVDIDEYRAVSSELTGQEKLNYTLQLSDYKQIIPPGTVTRFCLIGLHATIDFACQLFVNPVLVLYTNNDERLYRNSFCVTPGDIRRKKCIGKRFHTNTNDKFTIHELSVIFSFKSVAENIDNIECAVWSQQIAKQGKCSYLETYKDKVIHIEYFLISNTNLSVIDWSRISLISVWTYVISNISALKTLENINVVTKNNNMTAHVKFKIKIIKRTFYQEMKNIEKYLKDQNIRLIVTDNITQETIEVKTMRKDENGYQNVSHMNDYATTYNIYHAKYLKYYLDNSQVSMMVGPVDELCGHWVIEVIQLGNLLRADSYECLPHITKVVTKLSIMSILT</sequence>
<protein>
    <recommendedName>
        <fullName evidence="3">SMB domain-containing protein</fullName>
    </recommendedName>
</protein>
<gene>
    <name evidence="4" type="ORF">MGAL_10B091951</name>
</gene>
<feature type="domain" description="SMB" evidence="3">
    <location>
        <begin position="76"/>
        <end position="121"/>
    </location>
</feature>
<evidence type="ECO:0000313" key="4">
    <source>
        <dbReference type="EMBL" id="VDI59097.1"/>
    </source>
</evidence>
<comment type="caution">
    <text evidence="4">The sequence shown here is derived from an EMBL/GenBank/DDBJ whole genome shotgun (WGS) entry which is preliminary data.</text>
</comment>
<dbReference type="InterPro" id="IPR053231">
    <property type="entry name" value="GPCR_LN-TM7"/>
</dbReference>
<organism evidence="4 5">
    <name type="scientific">Mytilus galloprovincialis</name>
    <name type="common">Mediterranean mussel</name>
    <dbReference type="NCBI Taxonomy" id="29158"/>
    <lineage>
        <taxon>Eukaryota</taxon>
        <taxon>Metazoa</taxon>
        <taxon>Spiralia</taxon>
        <taxon>Lophotrochozoa</taxon>
        <taxon>Mollusca</taxon>
        <taxon>Bivalvia</taxon>
        <taxon>Autobranchia</taxon>
        <taxon>Pteriomorphia</taxon>
        <taxon>Mytilida</taxon>
        <taxon>Mytiloidea</taxon>
        <taxon>Mytilidae</taxon>
        <taxon>Mytilinae</taxon>
        <taxon>Mytilus</taxon>
    </lineage>
</organism>
<keyword evidence="1" id="KW-1015">Disulfide bond</keyword>
<accession>A0A8B6G5P2</accession>